<dbReference type="EMBL" id="AXCM01004373">
    <property type="status" value="NOT_ANNOTATED_CDS"/>
    <property type="molecule type" value="Genomic_DNA"/>
</dbReference>
<evidence type="ECO:0000256" key="1">
    <source>
        <dbReference type="SAM" id="Phobius"/>
    </source>
</evidence>
<accession>A0A182MI37</accession>
<dbReference type="EnsemblMetazoa" id="ACUA018806-RA">
    <property type="protein sequence ID" value="ACUA018806-PA"/>
    <property type="gene ID" value="ACUA018806"/>
</dbReference>
<dbReference type="Proteomes" id="UP000075883">
    <property type="component" value="Unassembled WGS sequence"/>
</dbReference>
<evidence type="ECO:0000313" key="2">
    <source>
        <dbReference type="EnsemblMetazoa" id="ACUA018806-PA"/>
    </source>
</evidence>
<proteinExistence type="predicted"/>
<keyword evidence="3" id="KW-1185">Reference proteome</keyword>
<reference evidence="2" key="2">
    <citation type="submission" date="2020-05" db="UniProtKB">
        <authorList>
            <consortium name="EnsemblMetazoa"/>
        </authorList>
    </citation>
    <scope>IDENTIFICATION</scope>
    <source>
        <strain evidence="2">A-37</strain>
    </source>
</reference>
<organism evidence="2 3">
    <name type="scientific">Anopheles culicifacies</name>
    <dbReference type="NCBI Taxonomy" id="139723"/>
    <lineage>
        <taxon>Eukaryota</taxon>
        <taxon>Metazoa</taxon>
        <taxon>Ecdysozoa</taxon>
        <taxon>Arthropoda</taxon>
        <taxon>Hexapoda</taxon>
        <taxon>Insecta</taxon>
        <taxon>Pterygota</taxon>
        <taxon>Neoptera</taxon>
        <taxon>Endopterygota</taxon>
        <taxon>Diptera</taxon>
        <taxon>Nematocera</taxon>
        <taxon>Culicoidea</taxon>
        <taxon>Culicidae</taxon>
        <taxon>Anophelinae</taxon>
        <taxon>Anopheles</taxon>
        <taxon>culicifacies species complex</taxon>
    </lineage>
</organism>
<reference evidence="3" key="1">
    <citation type="submission" date="2013-09" db="EMBL/GenBank/DDBJ databases">
        <title>The Genome Sequence of Anopheles culicifacies species A.</title>
        <authorList>
            <consortium name="The Broad Institute Genomics Platform"/>
            <person name="Neafsey D.E."/>
            <person name="Besansky N."/>
            <person name="Howell P."/>
            <person name="Walton C."/>
            <person name="Young S.K."/>
            <person name="Zeng Q."/>
            <person name="Gargeya S."/>
            <person name="Fitzgerald M."/>
            <person name="Haas B."/>
            <person name="Abouelleil A."/>
            <person name="Allen A.W."/>
            <person name="Alvarado L."/>
            <person name="Arachchi H.M."/>
            <person name="Berlin A.M."/>
            <person name="Chapman S.B."/>
            <person name="Gainer-Dewar J."/>
            <person name="Goldberg J."/>
            <person name="Griggs A."/>
            <person name="Gujja S."/>
            <person name="Hansen M."/>
            <person name="Howarth C."/>
            <person name="Imamovic A."/>
            <person name="Ireland A."/>
            <person name="Larimer J."/>
            <person name="McCowan C."/>
            <person name="Murphy C."/>
            <person name="Pearson M."/>
            <person name="Poon T.W."/>
            <person name="Priest M."/>
            <person name="Roberts A."/>
            <person name="Saif S."/>
            <person name="Shea T."/>
            <person name="Sisk P."/>
            <person name="Sykes S."/>
            <person name="Wortman J."/>
            <person name="Nusbaum C."/>
            <person name="Birren B."/>
        </authorList>
    </citation>
    <scope>NUCLEOTIDE SEQUENCE [LARGE SCALE GENOMIC DNA]</scope>
    <source>
        <strain evidence="3">A-37</strain>
    </source>
</reference>
<protein>
    <submittedName>
        <fullName evidence="2">Uncharacterized protein</fullName>
    </submittedName>
</protein>
<keyword evidence="1" id="KW-1133">Transmembrane helix</keyword>
<keyword evidence="1" id="KW-0812">Transmembrane</keyword>
<sequence length="112" mass="11975">MDSRQQTRGTALVDIRSPCKTAQRMVRPQQAIVWAVAVRAGSLCHFCAAVFALEMTLASGSSYSCTLYLSTDAMVYKGQDGSSPTRNHFHSISHALVLIATAADLVDLASGI</sequence>
<dbReference type="AlphaFoldDB" id="A0A182MI37"/>
<evidence type="ECO:0000313" key="3">
    <source>
        <dbReference type="Proteomes" id="UP000075883"/>
    </source>
</evidence>
<keyword evidence="1" id="KW-0472">Membrane</keyword>
<feature type="transmembrane region" description="Helical" evidence="1">
    <location>
        <begin position="31"/>
        <end position="53"/>
    </location>
</feature>
<dbReference type="VEuPathDB" id="VectorBase:ACUA018806"/>
<name>A0A182MI37_9DIPT</name>